<reference evidence="1" key="1">
    <citation type="submission" date="2013-11" db="EMBL/GenBank/DDBJ databases">
        <title>Microbial diversity, functional groups and degradation webs in Northern and Southern Mediterranean and Red Sea marine crude oil polluted sites.</title>
        <authorList>
            <person name="Daffonchio D."/>
            <person name="Mapelli F."/>
            <person name="Ferrer M."/>
            <person name="Richter M."/>
            <person name="Cherif A."/>
            <person name="Malkawi H.I."/>
            <person name="Yakimov M.M."/>
            <person name="Abdel-Fattah Y.R."/>
            <person name="Blaghen M."/>
            <person name="Golyshin P.N."/>
            <person name="Kalogerakis N."/>
            <person name="Boon N."/>
            <person name="Magagnini M."/>
            <person name="Fava F."/>
        </authorList>
    </citation>
    <scope>NUCLEOTIDE SEQUENCE</scope>
</reference>
<dbReference type="AlphaFoldDB" id="A0A1B6NY69"/>
<sequence length="49" mass="5745">MTHTNHCIEHNGNDYRQSCRYRPSTSIEPTLFALVITHAQVQHHDNENK</sequence>
<protein>
    <submittedName>
        <fullName evidence="1">Uncharacterized protein</fullName>
    </submittedName>
</protein>
<dbReference type="EMBL" id="AYSL01000022">
    <property type="protein sequence ID" value="KTF08328.1"/>
    <property type="molecule type" value="Genomic_DNA"/>
</dbReference>
<gene>
    <name evidence="1" type="ORF">MGSAQ_000176</name>
</gene>
<organism evidence="1">
    <name type="scientific">marine sediment metagenome</name>
    <dbReference type="NCBI Taxonomy" id="412755"/>
    <lineage>
        <taxon>unclassified sequences</taxon>
        <taxon>metagenomes</taxon>
        <taxon>ecological metagenomes</taxon>
    </lineage>
</organism>
<evidence type="ECO:0000313" key="1">
    <source>
        <dbReference type="EMBL" id="KTF08328.1"/>
    </source>
</evidence>
<accession>A0A1B6NY69</accession>
<proteinExistence type="predicted"/>
<comment type="caution">
    <text evidence="1">The sequence shown here is derived from an EMBL/GenBank/DDBJ whole genome shotgun (WGS) entry which is preliminary data.</text>
</comment>
<name>A0A1B6NY69_9ZZZZ</name>